<reference evidence="6" key="1">
    <citation type="submission" date="2018-06" db="EMBL/GenBank/DDBJ databases">
        <authorList>
            <person name="Zhirakovskaya E."/>
        </authorList>
    </citation>
    <scope>NUCLEOTIDE SEQUENCE</scope>
</reference>
<keyword evidence="3" id="KW-0464">Manganese</keyword>
<organism evidence="6">
    <name type="scientific">hydrothermal vent metagenome</name>
    <dbReference type="NCBI Taxonomy" id="652676"/>
    <lineage>
        <taxon>unclassified sequences</taxon>
        <taxon>metagenomes</taxon>
        <taxon>ecological metagenomes</taxon>
    </lineage>
</organism>
<evidence type="ECO:0000256" key="5">
    <source>
        <dbReference type="ARBA" id="ARBA00023295"/>
    </source>
</evidence>
<sequence>MPNMTISAPVSEALERGRPVVALESTIFSNLGLPSPANEEALTRTLAAVRDSGAEPAVTAIMDGKVHVGLDGDGYGRILGEATKTAERDIAAAVTQRWPVGATTVSASLAIAAKAGITVFATGGIGGVHHGVTDSGDVSADLAAIARHPVLT</sequence>
<evidence type="ECO:0000256" key="3">
    <source>
        <dbReference type="ARBA" id="ARBA00023211"/>
    </source>
</evidence>
<dbReference type="PANTHER" id="PTHR42909">
    <property type="entry name" value="ZGC:136858"/>
    <property type="match status" value="1"/>
</dbReference>
<keyword evidence="1" id="KW-0479">Metal-binding</keyword>
<protein>
    <submittedName>
        <fullName evidence="6">Indigoidine synthase A-like protein, uncharacterized enzyme involved in pigment biosynthesis</fullName>
    </submittedName>
</protein>
<keyword evidence="4" id="KW-0456">Lyase</keyword>
<dbReference type="Gene3D" id="3.40.1790.10">
    <property type="entry name" value="Indigoidine synthase domain"/>
    <property type="match status" value="1"/>
</dbReference>
<name>A0A3B0RQC4_9ZZZZ</name>
<evidence type="ECO:0000313" key="6">
    <source>
        <dbReference type="EMBL" id="VAV95784.1"/>
    </source>
</evidence>
<dbReference type="GO" id="GO:0005737">
    <property type="term" value="C:cytoplasm"/>
    <property type="evidence" value="ECO:0007669"/>
    <property type="project" value="TreeGrafter"/>
</dbReference>
<keyword evidence="5" id="KW-0326">Glycosidase</keyword>
<proteinExistence type="predicted"/>
<dbReference type="AlphaFoldDB" id="A0A3B0RQC4"/>
<dbReference type="InterPro" id="IPR022830">
    <property type="entry name" value="Indigdn_synthA-like"/>
</dbReference>
<dbReference type="PANTHER" id="PTHR42909:SF1">
    <property type="entry name" value="CARBOHYDRATE KINASE PFKB DOMAIN-CONTAINING PROTEIN"/>
    <property type="match status" value="1"/>
</dbReference>
<keyword evidence="2" id="KW-0378">Hydrolase</keyword>
<dbReference type="GO" id="GO:0004730">
    <property type="term" value="F:pseudouridylate synthase activity"/>
    <property type="evidence" value="ECO:0007669"/>
    <property type="project" value="InterPro"/>
</dbReference>
<dbReference type="EMBL" id="UOEI01000158">
    <property type="protein sequence ID" value="VAV95784.1"/>
    <property type="molecule type" value="Genomic_DNA"/>
</dbReference>
<evidence type="ECO:0000256" key="2">
    <source>
        <dbReference type="ARBA" id="ARBA00022801"/>
    </source>
</evidence>
<dbReference type="InterPro" id="IPR007342">
    <property type="entry name" value="PsuG"/>
</dbReference>
<dbReference type="Pfam" id="PF04227">
    <property type="entry name" value="Indigoidine_A"/>
    <property type="match status" value="1"/>
</dbReference>
<dbReference type="GO" id="GO:0016798">
    <property type="term" value="F:hydrolase activity, acting on glycosyl bonds"/>
    <property type="evidence" value="ECO:0007669"/>
    <property type="project" value="UniProtKB-KW"/>
</dbReference>
<feature type="non-terminal residue" evidence="6">
    <location>
        <position position="152"/>
    </location>
</feature>
<gene>
    <name evidence="6" type="ORF">MNBD_ACTINO01-1177</name>
</gene>
<dbReference type="GO" id="GO:0046872">
    <property type="term" value="F:metal ion binding"/>
    <property type="evidence" value="ECO:0007669"/>
    <property type="project" value="UniProtKB-KW"/>
</dbReference>
<dbReference type="SUPFAM" id="SSF110581">
    <property type="entry name" value="Indigoidine synthase A-like"/>
    <property type="match status" value="1"/>
</dbReference>
<accession>A0A3B0RQC4</accession>
<evidence type="ECO:0000256" key="4">
    <source>
        <dbReference type="ARBA" id="ARBA00023239"/>
    </source>
</evidence>
<evidence type="ECO:0000256" key="1">
    <source>
        <dbReference type="ARBA" id="ARBA00022723"/>
    </source>
</evidence>